<organism evidence="2 3">
    <name type="scientific">Clostridium cochlearium</name>
    <dbReference type="NCBI Taxonomy" id="1494"/>
    <lineage>
        <taxon>Bacteria</taxon>
        <taxon>Bacillati</taxon>
        <taxon>Bacillota</taxon>
        <taxon>Clostridia</taxon>
        <taxon>Eubacteriales</taxon>
        <taxon>Clostridiaceae</taxon>
        <taxon>Clostridium</taxon>
    </lineage>
</organism>
<comment type="caution">
    <text evidence="2">The sequence shown here is derived from an EMBL/GenBank/DDBJ whole genome shotgun (WGS) entry which is preliminary data.</text>
</comment>
<dbReference type="EMBL" id="FNGL01000019">
    <property type="protein sequence ID" value="SDL32075.1"/>
    <property type="molecule type" value="Genomic_DNA"/>
</dbReference>
<name>A0ABY0QMY6_CLOCO</name>
<sequence length="329" mass="38142">MNTLKNQFNQLLKKSGKDFTLVTKDKLVVKEINDNNNMIDSKYAYVGNNIPLRQGDIIEALDFNWLVLTKNENINNVYSIYTIRKLTNIIKIMIPTIETYTETKAEVKEFQAIVDDKVFDVETGTNMVLPADMIYVTMKADETSNKIKRGMRFVQFDNCWKITGINKTKEGLIKLTCEFSEKTTNDDMENEIADYWKYNQKEEQPDEPETPTPDEPEPEIPEEPPIEDNITYEFTTDFDYSPFEVPKGMGQTITIHKYNNGNEVEGNFMFTLDLQGVKTSDIEKKEVSKNQYYIKNLNVSKKTPIYLIAVDYDNPDETLKQELILKGLF</sequence>
<dbReference type="RefSeq" id="WP_089867136.1">
    <property type="nucleotide sequence ID" value="NZ_FNGL01000019.1"/>
</dbReference>
<proteinExistence type="predicted"/>
<accession>A0ABY0QMY6</accession>
<dbReference type="Proteomes" id="UP000198811">
    <property type="component" value="Unassembled WGS sequence"/>
</dbReference>
<evidence type="ECO:0000313" key="2">
    <source>
        <dbReference type="EMBL" id="SDL32075.1"/>
    </source>
</evidence>
<feature type="compositionally biased region" description="Acidic residues" evidence="1">
    <location>
        <begin position="204"/>
        <end position="226"/>
    </location>
</feature>
<gene>
    <name evidence="2" type="ORF">SAMN05216497_11922</name>
</gene>
<reference evidence="2 3" key="1">
    <citation type="submission" date="2016-10" db="EMBL/GenBank/DDBJ databases">
        <authorList>
            <person name="Varghese N."/>
            <person name="Submissions S."/>
        </authorList>
    </citation>
    <scope>NUCLEOTIDE SEQUENCE [LARGE SCALE GENOMIC DNA]</scope>
    <source>
        <strain evidence="2 3">NLAE-zl-C224</strain>
    </source>
</reference>
<keyword evidence="3" id="KW-1185">Reference proteome</keyword>
<protein>
    <submittedName>
        <fullName evidence="2">Uncharacterized protein</fullName>
    </submittedName>
</protein>
<evidence type="ECO:0000313" key="3">
    <source>
        <dbReference type="Proteomes" id="UP000198811"/>
    </source>
</evidence>
<feature type="region of interest" description="Disordered" evidence="1">
    <location>
        <begin position="201"/>
        <end position="226"/>
    </location>
</feature>
<evidence type="ECO:0000256" key="1">
    <source>
        <dbReference type="SAM" id="MobiDB-lite"/>
    </source>
</evidence>